<accession>A0A1E3RL98</accession>
<dbReference type="STRING" id="1776.BHQ18_12285"/>
<evidence type="ECO:0000259" key="3">
    <source>
        <dbReference type="Pfam" id="PF00534"/>
    </source>
</evidence>
<evidence type="ECO:0000313" key="5">
    <source>
        <dbReference type="EMBL" id="ODQ90202.1"/>
    </source>
</evidence>
<name>A0A1E3RL98_MYCFV</name>
<dbReference type="AlphaFoldDB" id="A0A1E3RL98"/>
<sequence>MRILQAVTMLSPDGAYGGPVRVALNQAVALRDRGHSVVVAAAQRDYEVVPTRQDGIPLVLRPARRLVPRTGFAGLWAPGLVKWLIGARDEFDVAHVHLGRDLVLLPLTTLLMRMRIPFVLQPHGMILPGAHPLAPLVDGLLVRRLLRAAHEVFYLTSEESDALDEVARGEARLSPLGNGVPLYEPASAVGDVPEVLFLARLHPRKRPIDFVEAAHILNSEGVRAKYTLVGPDEGEGKKVQSAASKADNVRWEGPVGAGEAPARMRRAAMYILPSIGPEPYPMAVLEAMSVGLPIVATEQCGLAALIRKHRCGIIIEPGPRSLARAIRTLINDPGIARTMGARGRAAVINDLGMTPVGQRLAESYLEAALRPRRSA</sequence>
<proteinExistence type="predicted"/>
<evidence type="ECO:0000259" key="4">
    <source>
        <dbReference type="Pfam" id="PF13579"/>
    </source>
</evidence>
<gene>
    <name evidence="5" type="ORF">BHQ18_12285</name>
</gene>
<feature type="domain" description="Glycosyltransferase subfamily 4-like N-terminal" evidence="4">
    <location>
        <begin position="17"/>
        <end position="179"/>
    </location>
</feature>
<dbReference type="OrthoDB" id="4316343at2"/>
<dbReference type="Pfam" id="PF13579">
    <property type="entry name" value="Glyco_trans_4_4"/>
    <property type="match status" value="1"/>
</dbReference>
<keyword evidence="6" id="KW-1185">Reference proteome</keyword>
<organism evidence="5 6">
    <name type="scientific">Mycolicibacterium flavescens</name>
    <name type="common">Mycobacterium flavescens</name>
    <dbReference type="NCBI Taxonomy" id="1776"/>
    <lineage>
        <taxon>Bacteria</taxon>
        <taxon>Bacillati</taxon>
        <taxon>Actinomycetota</taxon>
        <taxon>Actinomycetes</taxon>
        <taxon>Mycobacteriales</taxon>
        <taxon>Mycobacteriaceae</taxon>
        <taxon>Mycolicibacterium</taxon>
    </lineage>
</organism>
<dbReference type="Gene3D" id="3.40.50.2000">
    <property type="entry name" value="Glycogen Phosphorylase B"/>
    <property type="match status" value="2"/>
</dbReference>
<keyword evidence="2 5" id="KW-0808">Transferase</keyword>
<dbReference type="InterPro" id="IPR028098">
    <property type="entry name" value="Glyco_trans_4-like_N"/>
</dbReference>
<dbReference type="SUPFAM" id="SSF53756">
    <property type="entry name" value="UDP-Glycosyltransferase/glycogen phosphorylase"/>
    <property type="match status" value="1"/>
</dbReference>
<dbReference type="Proteomes" id="UP000094053">
    <property type="component" value="Unassembled WGS sequence"/>
</dbReference>
<reference evidence="6" key="1">
    <citation type="submission" date="2016-09" db="EMBL/GenBank/DDBJ databases">
        <authorList>
            <person name="Greninger A.L."/>
            <person name="Jerome K.R."/>
            <person name="Mcnair B."/>
            <person name="Wallis C."/>
            <person name="Fang F."/>
        </authorList>
    </citation>
    <scope>NUCLEOTIDE SEQUENCE [LARGE SCALE GENOMIC DNA]</scope>
    <source>
        <strain evidence="6">M6</strain>
    </source>
</reference>
<keyword evidence="1" id="KW-0328">Glycosyltransferase</keyword>
<dbReference type="PANTHER" id="PTHR12526">
    <property type="entry name" value="GLYCOSYLTRANSFERASE"/>
    <property type="match status" value="1"/>
</dbReference>
<dbReference type="InterPro" id="IPR001296">
    <property type="entry name" value="Glyco_trans_1"/>
</dbReference>
<comment type="caution">
    <text evidence="5">The sequence shown here is derived from an EMBL/GenBank/DDBJ whole genome shotgun (WGS) entry which is preliminary data.</text>
</comment>
<dbReference type="EMBL" id="MIHA01000007">
    <property type="protein sequence ID" value="ODQ90202.1"/>
    <property type="molecule type" value="Genomic_DNA"/>
</dbReference>
<evidence type="ECO:0000256" key="1">
    <source>
        <dbReference type="ARBA" id="ARBA00022676"/>
    </source>
</evidence>
<evidence type="ECO:0000256" key="2">
    <source>
        <dbReference type="ARBA" id="ARBA00022679"/>
    </source>
</evidence>
<feature type="domain" description="Glycosyl transferase family 1" evidence="3">
    <location>
        <begin position="191"/>
        <end position="344"/>
    </location>
</feature>
<protein>
    <submittedName>
        <fullName evidence="5">Glycosyl transferase family 1</fullName>
    </submittedName>
</protein>
<evidence type="ECO:0000313" key="6">
    <source>
        <dbReference type="Proteomes" id="UP000094053"/>
    </source>
</evidence>
<dbReference type="Pfam" id="PF00534">
    <property type="entry name" value="Glycos_transf_1"/>
    <property type="match status" value="1"/>
</dbReference>
<dbReference type="GO" id="GO:0016757">
    <property type="term" value="F:glycosyltransferase activity"/>
    <property type="evidence" value="ECO:0007669"/>
    <property type="project" value="UniProtKB-KW"/>
</dbReference>
<dbReference type="PANTHER" id="PTHR12526:SF636">
    <property type="entry name" value="BLL3647 PROTEIN"/>
    <property type="match status" value="1"/>
</dbReference>